<organism evidence="2 3">
    <name type="scientific">Halorubrum tibetense</name>
    <dbReference type="NCBI Taxonomy" id="175631"/>
    <lineage>
        <taxon>Archaea</taxon>
        <taxon>Methanobacteriati</taxon>
        <taxon>Methanobacteriota</taxon>
        <taxon>Stenosarchaea group</taxon>
        <taxon>Halobacteria</taxon>
        <taxon>Halobacteriales</taxon>
        <taxon>Haloferacaceae</taxon>
        <taxon>Halorubrum</taxon>
    </lineage>
</organism>
<keyword evidence="1" id="KW-1133">Transmembrane helix</keyword>
<proteinExistence type="predicted"/>
<protein>
    <submittedName>
        <fullName evidence="2">TVP38/TMEM64 family protein</fullName>
    </submittedName>
</protein>
<accession>A0ABD5SCM5</accession>
<sequence length="78" mass="8023">AGVSGIRTRPFVVGTAIGEFPWVIAGVALGVSADRLARNDLSAVDPSLILALALVGLLLLAGPIYRTVRSTSHVTPSE</sequence>
<reference evidence="2 3" key="1">
    <citation type="journal article" date="2019" name="Int. J. Syst. Evol. Microbiol.">
        <title>The Global Catalogue of Microorganisms (GCM) 10K type strain sequencing project: providing services to taxonomists for standard genome sequencing and annotation.</title>
        <authorList>
            <consortium name="The Broad Institute Genomics Platform"/>
            <consortium name="The Broad Institute Genome Sequencing Center for Infectious Disease"/>
            <person name="Wu L."/>
            <person name="Ma J."/>
        </authorList>
    </citation>
    <scope>NUCLEOTIDE SEQUENCE [LARGE SCALE GENOMIC DNA]</scope>
    <source>
        <strain evidence="2 3">CGMCC 1.3239</strain>
    </source>
</reference>
<evidence type="ECO:0000313" key="3">
    <source>
        <dbReference type="Proteomes" id="UP001596442"/>
    </source>
</evidence>
<dbReference type="EMBL" id="JBHSWW010000184">
    <property type="protein sequence ID" value="MFC6754047.1"/>
    <property type="molecule type" value="Genomic_DNA"/>
</dbReference>
<feature type="transmembrane region" description="Helical" evidence="1">
    <location>
        <begin position="12"/>
        <end position="33"/>
    </location>
</feature>
<comment type="caution">
    <text evidence="2">The sequence shown here is derived from an EMBL/GenBank/DDBJ whole genome shotgun (WGS) entry which is preliminary data.</text>
</comment>
<gene>
    <name evidence="2" type="ORF">ACFQEU_11330</name>
</gene>
<feature type="transmembrane region" description="Helical" evidence="1">
    <location>
        <begin position="48"/>
        <end position="65"/>
    </location>
</feature>
<dbReference type="Proteomes" id="UP001596442">
    <property type="component" value="Unassembled WGS sequence"/>
</dbReference>
<evidence type="ECO:0000256" key="1">
    <source>
        <dbReference type="SAM" id="Phobius"/>
    </source>
</evidence>
<feature type="non-terminal residue" evidence="2">
    <location>
        <position position="1"/>
    </location>
</feature>
<evidence type="ECO:0000313" key="2">
    <source>
        <dbReference type="EMBL" id="MFC6754047.1"/>
    </source>
</evidence>
<keyword evidence="1" id="KW-0812">Transmembrane</keyword>
<keyword evidence="3" id="KW-1185">Reference proteome</keyword>
<keyword evidence="1" id="KW-0472">Membrane</keyword>
<dbReference type="AlphaFoldDB" id="A0ABD5SCM5"/>
<name>A0ABD5SCM5_9EURY</name>